<proteinExistence type="predicted"/>
<dbReference type="AlphaFoldDB" id="A0A0F9C7G7"/>
<feature type="non-terminal residue" evidence="1">
    <location>
        <position position="435"/>
    </location>
</feature>
<gene>
    <name evidence="1" type="ORF">LCGC14_2701650</name>
</gene>
<feature type="non-terminal residue" evidence="1">
    <location>
        <position position="1"/>
    </location>
</feature>
<comment type="caution">
    <text evidence="1">The sequence shown here is derived from an EMBL/GenBank/DDBJ whole genome shotgun (WGS) entry which is preliminary data.</text>
</comment>
<name>A0A0F9C7G7_9ZZZZ</name>
<evidence type="ECO:0000313" key="1">
    <source>
        <dbReference type="EMBL" id="KKK92566.1"/>
    </source>
</evidence>
<sequence length="435" mass="52000">ALDSLRKKGIISSYKVPEVDLNHEDKISMTLKGFMFFESFKPFYDREITNILYNFLDLCNNIEKGEFSLTDSQISLEQLQTYFKQKQNIGFDFTKLYFLLNEIKSLYLTDRFHGYVDNPQRLIFKFKENNILNTSGLSCLDMLEVEKERFLPIEIEKLIVIPLFEINIERHDPHKEEVQELLEGRILTNQTRLIQLISNNFKWLLDPVCKKELKEYMIKKKTRMHFREYSKIIKAIAEQLINSGVLKDNEKLQNLIEIYLEYHYEGPGFYNVKFRTDQSIRHLSEQLSKSFNSHLRVDLPYISWYSSVIPKIYTSHCTIKYGFECHLHYIEVELPLRNIVYFEFRWLDQEFPNKWDDLSEQIKVGIENIISEMRRHFHLDLIEINGIPEEISNYFRKDLYFEEKTVNQGKNELGSNLLDINSSKQKKKISEIKEL</sequence>
<accession>A0A0F9C7G7</accession>
<dbReference type="EMBL" id="LAZR01048157">
    <property type="protein sequence ID" value="KKK92566.1"/>
    <property type="molecule type" value="Genomic_DNA"/>
</dbReference>
<organism evidence="1">
    <name type="scientific">marine sediment metagenome</name>
    <dbReference type="NCBI Taxonomy" id="412755"/>
    <lineage>
        <taxon>unclassified sequences</taxon>
        <taxon>metagenomes</taxon>
        <taxon>ecological metagenomes</taxon>
    </lineage>
</organism>
<protein>
    <submittedName>
        <fullName evidence="1">Uncharacterized protein</fullName>
    </submittedName>
</protein>
<reference evidence="1" key="1">
    <citation type="journal article" date="2015" name="Nature">
        <title>Complex archaea that bridge the gap between prokaryotes and eukaryotes.</title>
        <authorList>
            <person name="Spang A."/>
            <person name="Saw J.H."/>
            <person name="Jorgensen S.L."/>
            <person name="Zaremba-Niedzwiedzka K."/>
            <person name="Martijn J."/>
            <person name="Lind A.E."/>
            <person name="van Eijk R."/>
            <person name="Schleper C."/>
            <person name="Guy L."/>
            <person name="Ettema T.J."/>
        </authorList>
    </citation>
    <scope>NUCLEOTIDE SEQUENCE</scope>
</reference>